<evidence type="ECO:0000259" key="18">
    <source>
        <dbReference type="PROSITE" id="PS51217"/>
    </source>
</evidence>
<dbReference type="InterPro" id="IPR013986">
    <property type="entry name" value="DExx_box_DNA_helicase_dom_sf"/>
</dbReference>
<keyword evidence="8 15" id="KW-0067">ATP-binding</keyword>
<evidence type="ECO:0000313" key="20">
    <source>
        <dbReference type="Proteomes" id="UP001596380"/>
    </source>
</evidence>
<keyword evidence="5 15" id="KW-0378">Hydrolase</keyword>
<comment type="catalytic activity">
    <reaction evidence="12">
        <text>Couples ATP hydrolysis with the unwinding of duplex DNA by translocating in the 3'-5' direction.</text>
        <dbReference type="EC" id="5.6.2.4"/>
    </reaction>
</comment>
<comment type="caution">
    <text evidence="19">The sequence shown here is derived from an EMBL/GenBank/DDBJ whole genome shotgun (WGS) entry which is preliminary data.</text>
</comment>
<dbReference type="EMBL" id="JBHSXS010000001">
    <property type="protein sequence ID" value="MFC6878468.1"/>
    <property type="molecule type" value="Genomic_DNA"/>
</dbReference>
<dbReference type="PANTHER" id="PTHR11070:SF55">
    <property type="entry name" value="DNA 3'-5' HELICASE"/>
    <property type="match status" value="1"/>
</dbReference>
<keyword evidence="20" id="KW-1185">Reference proteome</keyword>
<proteinExistence type="inferred from homology"/>
<evidence type="ECO:0000256" key="5">
    <source>
        <dbReference type="ARBA" id="ARBA00022801"/>
    </source>
</evidence>
<accession>A0ABW2CBX7</accession>
<keyword evidence="2" id="KW-0540">Nuclease</keyword>
<dbReference type="InterPro" id="IPR000212">
    <property type="entry name" value="DNA_helicase_UvrD/REP"/>
</dbReference>
<evidence type="ECO:0000256" key="13">
    <source>
        <dbReference type="ARBA" id="ARBA00034808"/>
    </source>
</evidence>
<keyword evidence="9" id="KW-0238">DNA-binding</keyword>
<dbReference type="Pfam" id="PF12705">
    <property type="entry name" value="PDDEXK_1"/>
    <property type="match status" value="1"/>
</dbReference>
<dbReference type="EC" id="5.6.2.4" evidence="13"/>
<evidence type="ECO:0000256" key="12">
    <source>
        <dbReference type="ARBA" id="ARBA00034617"/>
    </source>
</evidence>
<keyword evidence="11" id="KW-0413">Isomerase</keyword>
<evidence type="ECO:0000256" key="16">
    <source>
        <dbReference type="SAM" id="MobiDB-lite"/>
    </source>
</evidence>
<comment type="catalytic activity">
    <reaction evidence="14">
        <text>ATP + H2O = ADP + phosphate + H(+)</text>
        <dbReference type="Rhea" id="RHEA:13065"/>
        <dbReference type="ChEBI" id="CHEBI:15377"/>
        <dbReference type="ChEBI" id="CHEBI:15378"/>
        <dbReference type="ChEBI" id="CHEBI:30616"/>
        <dbReference type="ChEBI" id="CHEBI:43474"/>
        <dbReference type="ChEBI" id="CHEBI:456216"/>
        <dbReference type="EC" id="5.6.2.4"/>
    </reaction>
</comment>
<evidence type="ECO:0000256" key="7">
    <source>
        <dbReference type="ARBA" id="ARBA00022839"/>
    </source>
</evidence>
<sequence>MITPAELARLLKVPEPTEEQARVIEAPLAPMAVIAGAGSGKSETMAARVVWLVANGFVRPERVLGLTFTRKAAAELAARVRKRLDMLREELPGDELERLGGDALFDGEPMVSTYHSYASRLFGDHALREGLEPTMRLISPAVAWQICSRVVDAYNGPMDRIDWTPDTVTKAVMELAGDLSEHLRTADDVRRVGAWLDERFAALAKPLKAQRDILAKHAVREQLMPLIEAYHRAKHDREVVDHGDQMALAARIAYKHPEVGMIERSRFSVVLLDEYQDTSQAQLVLLRSLFAGGHPVTAVGDPCQSIYGWRGASAGNLLRFAHDFPLQAPVAGRRPPPAPVVQLSRSFRNGEQILEAAARVQEELRADTSAVPRLVPGAGREGRGRVECALFETIEEEADRIAARVARVMAGDPAVAPDGGAWEGEPLRHSDIAVLARKRSQFPLIRRALESRGIPVEVVGLGGLLTVPEVQDVVATLRVMHDPTSGASLARLLTGPRWRLGPRDLVALGRRARALAQESSRDVTPPERAPESGDGAGGGAGPDDAPPGDAPDAPGEDPLRQLVSELNQETGSLVDALDDLGDPAAYSPDGYARLRRLRDELRGLRSQVGLPLPDLVNEVERALGLDIEVAARSGLDPVTARADLDAFIDAAATFAGDAEDPTLGALLAYLKAAETEEFGLEAGRVGETDSVKLLTVHASKGLEWPVVIVPGLAFTPQKNGSPAKGSIFPSPPQNATRWTANPRVLPFMLRGDRADLPALPGLDKDDLAAFDQACGERDLREERRLAYVAVTRASSLLIATGYWWGASGRPLGPSPFLEEVRDVCLAGAGSIAVWADPPEEGAANPLLADADEARWPVAPGERGRTDLSARERYEAVVEAARMVDDAMHGRDLHWAGDEGLTAADRGRMTAWARDVELLLAERDRGRGGDGLLVELPPNLSVSSLVSLARDPAALARQIRRPMPRPPAPYARRGTAFHAWLESRWGQQRLLDPDELPGAADEGAADDSFLASLRERFEESEWASREPVDIEVPFETVIGDRLVRGRMDAVFRARSADGGEAYEVVDWKTGSPPSGDEARHASVQLAAYRLAWAALAGVPVERVSAAFHYVAANVTVRPADLLNAAGLAALLESVPNA</sequence>
<evidence type="ECO:0000313" key="19">
    <source>
        <dbReference type="EMBL" id="MFC6878468.1"/>
    </source>
</evidence>
<dbReference type="SUPFAM" id="SSF52980">
    <property type="entry name" value="Restriction endonuclease-like"/>
    <property type="match status" value="1"/>
</dbReference>
<dbReference type="InterPro" id="IPR038726">
    <property type="entry name" value="PDDEXK_AddAB-type"/>
</dbReference>
<evidence type="ECO:0000256" key="10">
    <source>
        <dbReference type="ARBA" id="ARBA00023204"/>
    </source>
</evidence>
<dbReference type="Proteomes" id="UP001596380">
    <property type="component" value="Unassembled WGS sequence"/>
</dbReference>
<dbReference type="SUPFAM" id="SSF52540">
    <property type="entry name" value="P-loop containing nucleoside triphosphate hydrolases"/>
    <property type="match status" value="1"/>
</dbReference>
<comment type="similarity">
    <text evidence="1">Belongs to the helicase family. UvrD subfamily.</text>
</comment>
<evidence type="ECO:0000259" key="17">
    <source>
        <dbReference type="PROSITE" id="PS51198"/>
    </source>
</evidence>
<evidence type="ECO:0000256" key="4">
    <source>
        <dbReference type="ARBA" id="ARBA00022763"/>
    </source>
</evidence>
<evidence type="ECO:0000256" key="14">
    <source>
        <dbReference type="ARBA" id="ARBA00048988"/>
    </source>
</evidence>
<feature type="binding site" evidence="15">
    <location>
        <begin position="35"/>
        <end position="42"/>
    </location>
    <ligand>
        <name>ATP</name>
        <dbReference type="ChEBI" id="CHEBI:30616"/>
    </ligand>
</feature>
<name>A0ABW2CBX7_9ACTN</name>
<evidence type="ECO:0000256" key="15">
    <source>
        <dbReference type="PROSITE-ProRule" id="PRU00560"/>
    </source>
</evidence>
<dbReference type="InterPro" id="IPR027417">
    <property type="entry name" value="P-loop_NTPase"/>
</dbReference>
<dbReference type="InterPro" id="IPR014017">
    <property type="entry name" value="DNA_helicase_UvrD-like_C"/>
</dbReference>
<dbReference type="Pfam" id="PF00580">
    <property type="entry name" value="UvrD-helicase"/>
    <property type="match status" value="1"/>
</dbReference>
<evidence type="ECO:0000256" key="11">
    <source>
        <dbReference type="ARBA" id="ARBA00023235"/>
    </source>
</evidence>
<keyword evidence="4" id="KW-0227">DNA damage</keyword>
<dbReference type="PROSITE" id="PS51198">
    <property type="entry name" value="UVRD_HELICASE_ATP_BIND"/>
    <property type="match status" value="1"/>
</dbReference>
<evidence type="ECO:0000256" key="8">
    <source>
        <dbReference type="ARBA" id="ARBA00022840"/>
    </source>
</evidence>
<keyword evidence="6 15" id="KW-0347">Helicase</keyword>
<evidence type="ECO:0000256" key="6">
    <source>
        <dbReference type="ARBA" id="ARBA00022806"/>
    </source>
</evidence>
<dbReference type="InterPro" id="IPR014016">
    <property type="entry name" value="UvrD-like_ATP-bd"/>
</dbReference>
<protein>
    <recommendedName>
        <fullName evidence="13">DNA 3'-5' helicase</fullName>
        <ecNumber evidence="13">5.6.2.4</ecNumber>
    </recommendedName>
</protein>
<organism evidence="19 20">
    <name type="scientific">Actinomadura yumaensis</name>
    <dbReference type="NCBI Taxonomy" id="111807"/>
    <lineage>
        <taxon>Bacteria</taxon>
        <taxon>Bacillati</taxon>
        <taxon>Actinomycetota</taxon>
        <taxon>Actinomycetes</taxon>
        <taxon>Streptosporangiales</taxon>
        <taxon>Thermomonosporaceae</taxon>
        <taxon>Actinomadura</taxon>
    </lineage>
</organism>
<dbReference type="Gene3D" id="1.10.486.10">
    <property type="entry name" value="PCRA, domain 4"/>
    <property type="match status" value="1"/>
</dbReference>
<dbReference type="PANTHER" id="PTHR11070">
    <property type="entry name" value="UVRD / RECB / PCRA DNA HELICASE FAMILY MEMBER"/>
    <property type="match status" value="1"/>
</dbReference>
<feature type="compositionally biased region" description="Basic and acidic residues" evidence="16">
    <location>
        <begin position="519"/>
        <end position="531"/>
    </location>
</feature>
<dbReference type="InterPro" id="IPR011604">
    <property type="entry name" value="PDDEXK-like_dom_sf"/>
</dbReference>
<dbReference type="CDD" id="cd17932">
    <property type="entry name" value="DEXQc_UvrD"/>
    <property type="match status" value="1"/>
</dbReference>
<dbReference type="PROSITE" id="PS51217">
    <property type="entry name" value="UVRD_HELICASE_CTER"/>
    <property type="match status" value="1"/>
</dbReference>
<dbReference type="Gene3D" id="3.40.50.300">
    <property type="entry name" value="P-loop containing nucleotide triphosphate hydrolases"/>
    <property type="match status" value="3"/>
</dbReference>
<gene>
    <name evidence="19" type="ORF">ACFQKB_01675</name>
</gene>
<dbReference type="InterPro" id="IPR011335">
    <property type="entry name" value="Restrct_endonuc-II-like"/>
</dbReference>
<dbReference type="GO" id="GO:0004386">
    <property type="term" value="F:helicase activity"/>
    <property type="evidence" value="ECO:0007669"/>
    <property type="project" value="UniProtKB-KW"/>
</dbReference>
<evidence type="ECO:0000256" key="9">
    <source>
        <dbReference type="ARBA" id="ARBA00023125"/>
    </source>
</evidence>
<evidence type="ECO:0000256" key="1">
    <source>
        <dbReference type="ARBA" id="ARBA00009922"/>
    </source>
</evidence>
<feature type="domain" description="UvrD-like helicase C-terminal" evidence="18">
    <location>
        <begin position="351"/>
        <end position="701"/>
    </location>
</feature>
<feature type="domain" description="UvrD-like helicase ATP-binding" evidence="17">
    <location>
        <begin position="14"/>
        <end position="350"/>
    </location>
</feature>
<dbReference type="Gene3D" id="3.90.320.10">
    <property type="match status" value="1"/>
</dbReference>
<reference evidence="20" key="1">
    <citation type="journal article" date="2019" name="Int. J. Syst. Evol. Microbiol.">
        <title>The Global Catalogue of Microorganisms (GCM) 10K type strain sequencing project: providing services to taxonomists for standard genome sequencing and annotation.</title>
        <authorList>
            <consortium name="The Broad Institute Genomics Platform"/>
            <consortium name="The Broad Institute Genome Sequencing Center for Infectious Disease"/>
            <person name="Wu L."/>
            <person name="Ma J."/>
        </authorList>
    </citation>
    <scope>NUCLEOTIDE SEQUENCE [LARGE SCALE GENOMIC DNA]</scope>
    <source>
        <strain evidence="20">JCM 3369</strain>
    </source>
</reference>
<dbReference type="RefSeq" id="WP_378045741.1">
    <property type="nucleotide sequence ID" value="NZ_JBHSXE010000001.1"/>
</dbReference>
<keyword evidence="10" id="KW-0234">DNA repair</keyword>
<feature type="region of interest" description="Disordered" evidence="16">
    <location>
        <begin position="515"/>
        <end position="558"/>
    </location>
</feature>
<dbReference type="Gene3D" id="1.10.10.160">
    <property type="match status" value="1"/>
</dbReference>
<dbReference type="Pfam" id="PF13361">
    <property type="entry name" value="UvrD_C"/>
    <property type="match status" value="2"/>
</dbReference>
<keyword evidence="3 15" id="KW-0547">Nucleotide-binding</keyword>
<evidence type="ECO:0000256" key="2">
    <source>
        <dbReference type="ARBA" id="ARBA00022722"/>
    </source>
</evidence>
<keyword evidence="7" id="KW-0269">Exonuclease</keyword>
<evidence type="ECO:0000256" key="3">
    <source>
        <dbReference type="ARBA" id="ARBA00022741"/>
    </source>
</evidence>